<evidence type="ECO:0000256" key="5">
    <source>
        <dbReference type="ARBA" id="ARBA00023040"/>
    </source>
</evidence>
<feature type="signal peptide" evidence="13">
    <location>
        <begin position="1"/>
        <end position="17"/>
    </location>
</feature>
<accession>A0AAJ7SZ08</accession>
<gene>
    <name evidence="16" type="primary">LOC116940885</name>
</gene>
<dbReference type="Proteomes" id="UP001318040">
    <property type="component" value="Chromosome 10"/>
</dbReference>
<feature type="transmembrane region" description="Helical" evidence="12">
    <location>
        <begin position="158"/>
        <end position="179"/>
    </location>
</feature>
<feature type="domain" description="G-protein coupled receptors family 1 profile" evidence="14">
    <location>
        <begin position="99"/>
        <end position="391"/>
    </location>
</feature>
<keyword evidence="8 11" id="KW-0675">Receptor</keyword>
<dbReference type="PANTHER" id="PTHR24248:SF202">
    <property type="entry name" value="5-HYDROXYTRYPTAMINE RECEPTOR 5A"/>
    <property type="match status" value="1"/>
</dbReference>
<name>A0AAJ7SZ08_PETMA</name>
<comment type="subcellular location">
    <subcellularLocation>
        <location evidence="1">Cell membrane</location>
        <topology evidence="1">Multi-pass membrane protein</topology>
    </subcellularLocation>
</comment>
<organism evidence="15 16">
    <name type="scientific">Petromyzon marinus</name>
    <name type="common">Sea lamprey</name>
    <dbReference type="NCBI Taxonomy" id="7757"/>
    <lineage>
        <taxon>Eukaryota</taxon>
        <taxon>Metazoa</taxon>
        <taxon>Chordata</taxon>
        <taxon>Craniata</taxon>
        <taxon>Vertebrata</taxon>
        <taxon>Cyclostomata</taxon>
        <taxon>Hyperoartia</taxon>
        <taxon>Petromyzontiformes</taxon>
        <taxon>Petromyzontidae</taxon>
        <taxon>Petromyzon</taxon>
    </lineage>
</organism>
<dbReference type="KEGG" id="pmrn:116940885"/>
<evidence type="ECO:0000256" key="7">
    <source>
        <dbReference type="ARBA" id="ARBA00023157"/>
    </source>
</evidence>
<dbReference type="InterPro" id="IPR017452">
    <property type="entry name" value="GPCR_Rhodpsn_7TM"/>
</dbReference>
<evidence type="ECO:0000256" key="3">
    <source>
        <dbReference type="ARBA" id="ARBA00022692"/>
    </source>
</evidence>
<dbReference type="PROSITE" id="PS50262">
    <property type="entry name" value="G_PROTEIN_RECEP_F1_2"/>
    <property type="match status" value="1"/>
</dbReference>
<evidence type="ECO:0000313" key="15">
    <source>
        <dbReference type="Proteomes" id="UP001318040"/>
    </source>
</evidence>
<dbReference type="Gene3D" id="1.20.1070.10">
    <property type="entry name" value="Rhodopsin 7-helix transmembrane proteins"/>
    <property type="match status" value="1"/>
</dbReference>
<evidence type="ECO:0000256" key="8">
    <source>
        <dbReference type="ARBA" id="ARBA00023170"/>
    </source>
</evidence>
<dbReference type="SUPFAM" id="SSF81321">
    <property type="entry name" value="Family A G protein-coupled receptor-like"/>
    <property type="match status" value="1"/>
</dbReference>
<evidence type="ECO:0000256" key="9">
    <source>
        <dbReference type="ARBA" id="ARBA00023180"/>
    </source>
</evidence>
<keyword evidence="4 12" id="KW-1133">Transmembrane helix</keyword>
<dbReference type="GO" id="GO:0043410">
    <property type="term" value="P:positive regulation of MAPK cascade"/>
    <property type="evidence" value="ECO:0007669"/>
    <property type="project" value="TreeGrafter"/>
</dbReference>
<keyword evidence="10 11" id="KW-0807">Transducer</keyword>
<proteinExistence type="inferred from homology"/>
<feature type="transmembrane region" description="Helical" evidence="12">
    <location>
        <begin position="199"/>
        <end position="220"/>
    </location>
</feature>
<sequence>MLLLLLLLLLHARATMADGTTPSSSIASSASANVSQWEQSASPTTTAITFTTTTTTITTAAAATFASTIASTAASPHSSLLAVLTLTLLAALTLATLAWNALVLAAILRVRSFHRAPHTLVASLAVSDLLVAALVMPLGFVRELHGRRWRLGRTLCHVWTSCDVLCCTASIWNVTAIALDRYWSMASHLEYTLRSRRRLCAAMVALAWFMSALIAVAPLASGREQDGSGYSEETLRCQVSQDPPLAVCSTVGAFYLPLGVVLFVYWKIYRAARLRFGRRCRQNAVTPICNPVQDDHQESASSRKPEAVFSARHAAVTFQVAEGESWRERKERRAALMVGLLIGVFALCWIPFFAAELVSPLCGPACDVSLEWKSVFLWLGYSNSFFNPLIYTAFNRNYNSAFRSLCACSQR</sequence>
<keyword evidence="2" id="KW-1003">Cell membrane</keyword>
<reference evidence="16" key="1">
    <citation type="submission" date="2025-08" db="UniProtKB">
        <authorList>
            <consortium name="RefSeq"/>
        </authorList>
    </citation>
    <scope>IDENTIFICATION</scope>
    <source>
        <tissue evidence="16">Sperm</tissue>
    </source>
</reference>
<evidence type="ECO:0000256" key="10">
    <source>
        <dbReference type="ARBA" id="ARBA00023224"/>
    </source>
</evidence>
<evidence type="ECO:0000256" key="6">
    <source>
        <dbReference type="ARBA" id="ARBA00023136"/>
    </source>
</evidence>
<feature type="transmembrane region" description="Helical" evidence="12">
    <location>
        <begin position="120"/>
        <end position="138"/>
    </location>
</feature>
<dbReference type="PANTHER" id="PTHR24248">
    <property type="entry name" value="ADRENERGIC RECEPTOR-RELATED G-PROTEIN COUPLED RECEPTOR"/>
    <property type="match status" value="1"/>
</dbReference>
<dbReference type="GO" id="GO:0004993">
    <property type="term" value="F:G protein-coupled serotonin receptor activity"/>
    <property type="evidence" value="ECO:0007669"/>
    <property type="project" value="InterPro"/>
</dbReference>
<dbReference type="InterPro" id="IPR002231">
    <property type="entry name" value="5HT_rcpt"/>
</dbReference>
<comment type="similarity">
    <text evidence="11">Belongs to the G-protein coupled receptor 1 family.</text>
</comment>
<dbReference type="InterPro" id="IPR000276">
    <property type="entry name" value="GPCR_Rhodpsn"/>
</dbReference>
<keyword evidence="15" id="KW-1185">Reference proteome</keyword>
<feature type="transmembrane region" description="Helical" evidence="12">
    <location>
        <begin position="80"/>
        <end position="108"/>
    </location>
</feature>
<evidence type="ECO:0000259" key="14">
    <source>
        <dbReference type="PROSITE" id="PS50262"/>
    </source>
</evidence>
<feature type="transmembrane region" description="Helical" evidence="12">
    <location>
        <begin position="375"/>
        <end position="394"/>
    </location>
</feature>
<dbReference type="PRINTS" id="PR01101">
    <property type="entry name" value="5HTRECEPTOR"/>
</dbReference>
<protein>
    <submittedName>
        <fullName evidence="16">LOW QUALITY PROTEIN: 5-hydroxytryptamine receptor 5A-like</fullName>
    </submittedName>
</protein>
<evidence type="ECO:0000256" key="11">
    <source>
        <dbReference type="RuleBase" id="RU000688"/>
    </source>
</evidence>
<evidence type="ECO:0000256" key="1">
    <source>
        <dbReference type="ARBA" id="ARBA00004651"/>
    </source>
</evidence>
<feature type="transmembrane region" description="Helical" evidence="12">
    <location>
        <begin position="334"/>
        <end position="355"/>
    </location>
</feature>
<evidence type="ECO:0000313" key="16">
    <source>
        <dbReference type="RefSeq" id="XP_032807107.1"/>
    </source>
</evidence>
<keyword evidence="3 11" id="KW-0812">Transmembrane</keyword>
<dbReference type="Pfam" id="PF00001">
    <property type="entry name" value="7tm_1"/>
    <property type="match status" value="1"/>
</dbReference>
<keyword evidence="13" id="KW-0732">Signal</keyword>
<feature type="transmembrane region" description="Helical" evidence="12">
    <location>
        <begin position="244"/>
        <end position="266"/>
    </location>
</feature>
<evidence type="ECO:0000256" key="4">
    <source>
        <dbReference type="ARBA" id="ARBA00022989"/>
    </source>
</evidence>
<dbReference type="AlphaFoldDB" id="A0AAJ7SZ08"/>
<dbReference type="GO" id="GO:0005886">
    <property type="term" value="C:plasma membrane"/>
    <property type="evidence" value="ECO:0007669"/>
    <property type="project" value="UniProtKB-SubCell"/>
</dbReference>
<evidence type="ECO:0000256" key="2">
    <source>
        <dbReference type="ARBA" id="ARBA00022475"/>
    </source>
</evidence>
<dbReference type="GeneID" id="116940885"/>
<keyword evidence="6 12" id="KW-0472">Membrane</keyword>
<keyword evidence="7" id="KW-1015">Disulfide bond</keyword>
<dbReference type="PRINTS" id="PR00237">
    <property type="entry name" value="GPCRRHODOPSN"/>
</dbReference>
<dbReference type="GO" id="GO:0071880">
    <property type="term" value="P:adenylate cyclase-activating adrenergic receptor signaling pathway"/>
    <property type="evidence" value="ECO:0007669"/>
    <property type="project" value="TreeGrafter"/>
</dbReference>
<keyword evidence="9" id="KW-0325">Glycoprotein</keyword>
<dbReference type="RefSeq" id="XP_032807107.1">
    <property type="nucleotide sequence ID" value="XM_032951216.1"/>
</dbReference>
<feature type="chain" id="PRO_5042564129" evidence="13">
    <location>
        <begin position="18"/>
        <end position="411"/>
    </location>
</feature>
<dbReference type="PROSITE" id="PS00237">
    <property type="entry name" value="G_PROTEIN_RECEP_F1_1"/>
    <property type="match status" value="1"/>
</dbReference>
<keyword evidence="5 11" id="KW-0297">G-protein coupled receptor</keyword>
<evidence type="ECO:0000256" key="12">
    <source>
        <dbReference type="SAM" id="Phobius"/>
    </source>
</evidence>
<evidence type="ECO:0000256" key="13">
    <source>
        <dbReference type="SAM" id="SignalP"/>
    </source>
</evidence>